<comment type="caution">
    <text evidence="3">The sequence shown here is derived from an EMBL/GenBank/DDBJ whole genome shotgun (WGS) entry which is preliminary data.</text>
</comment>
<name>A0Y8K6_9GAMM</name>
<evidence type="ECO:0000259" key="2">
    <source>
        <dbReference type="Pfam" id="PF06863"/>
    </source>
</evidence>
<dbReference type="InterPro" id="IPR010679">
    <property type="entry name" value="DUF1254"/>
</dbReference>
<dbReference type="InterPro" id="IPR010621">
    <property type="entry name" value="DUF1214"/>
</dbReference>
<sequence length="350" mass="39360">MAIRLTYNYKSKLYKTASEYKSPMIDTDANEQIEGTAKSIIVNVDNYVRATTSAHFVGMMKMARGMNKFAHARRPVPLHKQNIERMNRDTIYSSALVDISQGATLTIPSSGSRYMSIIVMNEDYYTTAIFHAGGTYQLTMEEHGTPFVAVVARILANPTDPADLKIANDLQAHIQIHANSEKTYSRPNYDTESLTRTHKLLQQLGEGLDDASFWNGKFDEVKETRHLIGAAFGWGGLPTYEVVYESKTASLSLGKYQLTVKDVPVDGFWSISIYNAAGYFEENAFDSYSINSVTAEPNDDDSYTINFGDCSDGLKNCLHIMEGWGYVVRLYQPREEIQNGEWSFPEPRPI</sequence>
<keyword evidence="4" id="KW-1185">Reference proteome</keyword>
<evidence type="ECO:0000259" key="1">
    <source>
        <dbReference type="Pfam" id="PF06742"/>
    </source>
</evidence>
<dbReference type="STRING" id="247633.GP2143_14431"/>
<dbReference type="PANTHER" id="PTHR36509:SF2">
    <property type="entry name" value="BLL3101 PROTEIN"/>
    <property type="match status" value="1"/>
</dbReference>
<organism evidence="3 4">
    <name type="scientific">marine gamma proteobacterium HTCC2143</name>
    <dbReference type="NCBI Taxonomy" id="247633"/>
    <lineage>
        <taxon>Bacteria</taxon>
        <taxon>Pseudomonadati</taxon>
        <taxon>Pseudomonadota</taxon>
        <taxon>Gammaproteobacteria</taxon>
        <taxon>Cellvibrionales</taxon>
        <taxon>Spongiibacteraceae</taxon>
        <taxon>BD1-7 clade</taxon>
    </lineage>
</organism>
<dbReference type="Proteomes" id="UP000004931">
    <property type="component" value="Unassembled WGS sequence"/>
</dbReference>
<feature type="domain" description="DUF1254" evidence="2">
    <location>
        <begin position="66"/>
        <end position="134"/>
    </location>
</feature>
<feature type="domain" description="DUF1214" evidence="1">
    <location>
        <begin position="255"/>
        <end position="334"/>
    </location>
</feature>
<dbReference type="EMBL" id="AAVT01000001">
    <property type="protein sequence ID" value="EAW32460.1"/>
    <property type="molecule type" value="Genomic_DNA"/>
</dbReference>
<dbReference type="SUPFAM" id="SSF160935">
    <property type="entry name" value="VPA0735-like"/>
    <property type="match status" value="1"/>
</dbReference>
<evidence type="ECO:0000313" key="3">
    <source>
        <dbReference type="EMBL" id="EAW32460.1"/>
    </source>
</evidence>
<gene>
    <name evidence="3" type="ORF">GP2143_14431</name>
</gene>
<dbReference type="Pfam" id="PF06863">
    <property type="entry name" value="DUF1254"/>
    <property type="match status" value="1"/>
</dbReference>
<dbReference type="eggNOG" id="COG5361">
    <property type="taxonomic scope" value="Bacteria"/>
</dbReference>
<dbReference type="Gene3D" id="2.60.120.1600">
    <property type="match status" value="1"/>
</dbReference>
<proteinExistence type="predicted"/>
<evidence type="ECO:0008006" key="5">
    <source>
        <dbReference type="Google" id="ProtNLM"/>
    </source>
</evidence>
<dbReference type="AlphaFoldDB" id="A0Y8K6"/>
<reference evidence="3 4" key="1">
    <citation type="journal article" date="2010" name="J. Bacteriol.">
        <title>Genome sequence of the oligotrophic marine Gammaproteobacterium HTCC2143, isolated from the Oregon Coast.</title>
        <authorList>
            <person name="Oh H.M."/>
            <person name="Kang I."/>
            <person name="Ferriera S."/>
            <person name="Giovannoni S.J."/>
            <person name="Cho J.C."/>
        </authorList>
    </citation>
    <scope>NUCLEOTIDE SEQUENCE [LARGE SCALE GENOMIC DNA]</scope>
    <source>
        <strain evidence="3 4">HTCC2143</strain>
    </source>
</reference>
<accession>A0Y8K6</accession>
<dbReference type="PANTHER" id="PTHR36509">
    <property type="entry name" value="BLL3101 PROTEIN"/>
    <property type="match status" value="1"/>
</dbReference>
<protein>
    <recommendedName>
        <fullName evidence="5">DUF1214 domain-containing protein</fullName>
    </recommendedName>
</protein>
<evidence type="ECO:0000313" key="4">
    <source>
        <dbReference type="Proteomes" id="UP000004931"/>
    </source>
</evidence>
<dbReference type="Pfam" id="PF06742">
    <property type="entry name" value="DUF1214"/>
    <property type="match status" value="1"/>
</dbReference>